<reference evidence="1" key="1">
    <citation type="submission" date="2018-01" db="EMBL/GenBank/DDBJ databases">
        <title>An insight into the sialome of Amazonian anophelines.</title>
        <authorList>
            <person name="Ribeiro J.M."/>
            <person name="Scarpassa V."/>
            <person name="Calvo E."/>
        </authorList>
    </citation>
    <scope>NUCLEOTIDE SEQUENCE</scope>
    <source>
        <tissue evidence="1">Salivary glands</tissue>
    </source>
</reference>
<organism evidence="1">
    <name type="scientific">Anopheles marajoara</name>
    <dbReference type="NCBI Taxonomy" id="58244"/>
    <lineage>
        <taxon>Eukaryota</taxon>
        <taxon>Metazoa</taxon>
        <taxon>Ecdysozoa</taxon>
        <taxon>Arthropoda</taxon>
        <taxon>Hexapoda</taxon>
        <taxon>Insecta</taxon>
        <taxon>Pterygota</taxon>
        <taxon>Neoptera</taxon>
        <taxon>Endopterygota</taxon>
        <taxon>Diptera</taxon>
        <taxon>Nematocera</taxon>
        <taxon>Culicoidea</taxon>
        <taxon>Culicidae</taxon>
        <taxon>Anophelinae</taxon>
        <taxon>Anopheles</taxon>
    </lineage>
</organism>
<accession>A0A2M4CEC7</accession>
<sequence>MRTCSPPFTAASSCCSAVSAAAAAATVPATATASSSTLVVHSPSVGRSSAPGGGHVGFSHKFDMQIGKRF</sequence>
<protein>
    <submittedName>
        <fullName evidence="1">Putative secreted protein</fullName>
    </submittedName>
</protein>
<dbReference type="EMBL" id="GGFJ01014522">
    <property type="protein sequence ID" value="MBW63663.1"/>
    <property type="molecule type" value="Transcribed_RNA"/>
</dbReference>
<name>A0A2M4CEC7_9DIPT</name>
<evidence type="ECO:0000313" key="1">
    <source>
        <dbReference type="EMBL" id="MBW63663.1"/>
    </source>
</evidence>
<dbReference type="AlphaFoldDB" id="A0A2M4CEC7"/>
<proteinExistence type="predicted"/>